<accession>A0A0J8TYA6</accession>
<organism evidence="7 8">
    <name type="scientific">Mycolicibacterium conceptionense</name>
    <dbReference type="NCBI Taxonomy" id="451644"/>
    <lineage>
        <taxon>Bacteria</taxon>
        <taxon>Bacillati</taxon>
        <taxon>Actinomycetota</taxon>
        <taxon>Actinomycetes</taxon>
        <taxon>Mycobacteriales</taxon>
        <taxon>Mycobacteriaceae</taxon>
        <taxon>Mycolicibacterium</taxon>
    </lineage>
</organism>
<dbReference type="SUPFAM" id="SSF52743">
    <property type="entry name" value="Subtilisin-like"/>
    <property type="match status" value="1"/>
</dbReference>
<dbReference type="PATRIC" id="fig|451644.5.peg.6213"/>
<dbReference type="EMBL" id="LFOD01000047">
    <property type="protein sequence ID" value="KMV14441.1"/>
    <property type="molecule type" value="Genomic_DNA"/>
</dbReference>
<evidence type="ECO:0000256" key="3">
    <source>
        <dbReference type="ARBA" id="ARBA00022825"/>
    </source>
</evidence>
<dbReference type="InterPro" id="IPR023828">
    <property type="entry name" value="Peptidase_S8_Ser-AS"/>
</dbReference>
<dbReference type="InterPro" id="IPR030400">
    <property type="entry name" value="Sedolisin_dom"/>
</dbReference>
<proteinExistence type="predicted"/>
<dbReference type="Gene3D" id="3.40.50.200">
    <property type="entry name" value="Peptidase S8/S53 domain"/>
    <property type="match status" value="1"/>
</dbReference>
<evidence type="ECO:0000256" key="5">
    <source>
        <dbReference type="SAM" id="SignalP"/>
    </source>
</evidence>
<comment type="caution">
    <text evidence="7">The sequence shown here is derived from an EMBL/GenBank/DDBJ whole genome shotgun (WGS) entry which is preliminary data.</text>
</comment>
<evidence type="ECO:0000259" key="6">
    <source>
        <dbReference type="PROSITE" id="PS51695"/>
    </source>
</evidence>
<keyword evidence="1" id="KW-0645">Protease</keyword>
<dbReference type="GO" id="GO:0008240">
    <property type="term" value="F:tripeptidyl-peptidase activity"/>
    <property type="evidence" value="ECO:0007669"/>
    <property type="project" value="TreeGrafter"/>
</dbReference>
<dbReference type="PROSITE" id="PS51695">
    <property type="entry name" value="SEDOLISIN"/>
    <property type="match status" value="1"/>
</dbReference>
<name>A0A0J8TYA6_9MYCO</name>
<dbReference type="Proteomes" id="UP000037594">
    <property type="component" value="Unassembled WGS sequence"/>
</dbReference>
<dbReference type="InterPro" id="IPR036852">
    <property type="entry name" value="Peptidase_S8/S53_dom_sf"/>
</dbReference>
<dbReference type="PANTHER" id="PTHR14218">
    <property type="entry name" value="PROTEASE S8 TRIPEPTIDYL PEPTIDASE I CLN2"/>
    <property type="match status" value="1"/>
</dbReference>
<dbReference type="PANTHER" id="PTHR14218:SF15">
    <property type="entry name" value="TRIPEPTIDYL-PEPTIDASE 1"/>
    <property type="match status" value="1"/>
</dbReference>
<keyword evidence="2" id="KW-0378">Hydrolase</keyword>
<dbReference type="CDD" id="cd04056">
    <property type="entry name" value="Peptidases_S53"/>
    <property type="match status" value="1"/>
</dbReference>
<feature type="region of interest" description="Disordered" evidence="4">
    <location>
        <begin position="398"/>
        <end position="426"/>
    </location>
</feature>
<reference evidence="7 8" key="1">
    <citation type="submission" date="2015-06" db="EMBL/GenBank/DDBJ databases">
        <title>Genome sequence of Mycobacterium conceptionense strain MLE.</title>
        <authorList>
            <person name="Greninger A.L."/>
            <person name="Cunningham G."/>
            <person name="Chiu C.Y."/>
            <person name="Miller S."/>
        </authorList>
    </citation>
    <scope>NUCLEOTIDE SEQUENCE [LARGE SCALE GENOMIC DNA]</scope>
    <source>
        <strain evidence="7 8">MLE</strain>
    </source>
</reference>
<dbReference type="GO" id="GO:0004252">
    <property type="term" value="F:serine-type endopeptidase activity"/>
    <property type="evidence" value="ECO:0007669"/>
    <property type="project" value="InterPro"/>
</dbReference>
<dbReference type="PROSITE" id="PS00138">
    <property type="entry name" value="SUBTILASE_SER"/>
    <property type="match status" value="1"/>
</dbReference>
<evidence type="ECO:0000313" key="8">
    <source>
        <dbReference type="Proteomes" id="UP000037594"/>
    </source>
</evidence>
<dbReference type="GO" id="GO:0006508">
    <property type="term" value="P:proteolysis"/>
    <property type="evidence" value="ECO:0007669"/>
    <property type="project" value="UniProtKB-KW"/>
</dbReference>
<dbReference type="OrthoDB" id="3480681at2"/>
<dbReference type="AlphaFoldDB" id="A0A0J8TYA6"/>
<feature type="domain" description="Peptidase S53" evidence="6">
    <location>
        <begin position="174"/>
        <end position="538"/>
    </location>
</feature>
<feature type="signal peptide" evidence="5">
    <location>
        <begin position="1"/>
        <end position="28"/>
    </location>
</feature>
<evidence type="ECO:0000256" key="2">
    <source>
        <dbReference type="ARBA" id="ARBA00022801"/>
    </source>
</evidence>
<keyword evidence="3" id="KW-0720">Serine protease</keyword>
<evidence type="ECO:0000256" key="1">
    <source>
        <dbReference type="ARBA" id="ARBA00022670"/>
    </source>
</evidence>
<sequence length="543" mass="56876">MAGMNHAPTRALLALILFSALLVSDLRATPTTGDRAYGSAQISGPYAQLLSASTDLGPADNGSAQLTMTLHHAARPTALFDWAQQHALSVRWRPGNAWAITEGRSSDMATAFGVNIHDYRGRRGQEFYASPQQPSVPEPLTAEVSEVGRILGYTPHRMSLPDLRNLPTDVPDQGLTPQGVLNTYNLANLAKQGFTGKGATIVFFAFDGFDQSDLDTFATTFDLPRFTPTVVGGQPSAPRGETTMDLQVAHAIAPDAQKVVVNARPTVQGDGAYEKIGKMLESADQQFPGAVWSFSIGWGCDKLITAADLAPVRSALATAHTHGTTAFNASGDLAGLECKGGQDWSSAPGQDDVGLDSVASLPEMTDVGGTTLSTDADGDWLAEQAWFDVPLSQGTGGGVSSLFDRPDWQRGLSAPGSTESGGDQKRLTPDISAVADPFTGVKIVLNGQVLVGGGTSQSAPLWAAMAAVMNQYLTANGGRALGDLNPMLYRIAKGAPLPAFRDITLGGNAVASAAPGYDMATGLGTPNVENLVKNLLVLQKANR</sequence>
<protein>
    <submittedName>
        <fullName evidence="7">Peptidase S53</fullName>
    </submittedName>
</protein>
<feature type="chain" id="PRO_5030008909" evidence="5">
    <location>
        <begin position="29"/>
        <end position="543"/>
    </location>
</feature>
<gene>
    <name evidence="7" type="ORF">ACT17_30295</name>
</gene>
<evidence type="ECO:0000313" key="7">
    <source>
        <dbReference type="EMBL" id="KMV14441.1"/>
    </source>
</evidence>
<dbReference type="InterPro" id="IPR050819">
    <property type="entry name" value="Tripeptidyl-peptidase_I"/>
</dbReference>
<dbReference type="SUPFAM" id="SSF54897">
    <property type="entry name" value="Protease propeptides/inhibitors"/>
    <property type="match status" value="1"/>
</dbReference>
<evidence type="ECO:0000256" key="4">
    <source>
        <dbReference type="SAM" id="MobiDB-lite"/>
    </source>
</evidence>
<keyword evidence="5" id="KW-0732">Signal</keyword>